<dbReference type="RefSeq" id="WP_015323851.1">
    <property type="nucleotide sequence ID" value="NC_019977.1"/>
</dbReference>
<gene>
    <name evidence="10" type="ordered locus">Metho_0413</name>
</gene>
<dbReference type="PANTHER" id="PTHR30578">
    <property type="entry name" value="ELECTRON TRANSPORT COMPLEX PROTEIN RNFD"/>
    <property type="match status" value="1"/>
</dbReference>
<keyword evidence="6" id="KW-1278">Translocase</keyword>
<protein>
    <submittedName>
        <fullName evidence="10">Putative NADH:ubiquinone oxidoreductase, subunit RnfD</fullName>
    </submittedName>
</protein>
<dbReference type="GO" id="GO:0055085">
    <property type="term" value="P:transmembrane transport"/>
    <property type="evidence" value="ECO:0007669"/>
    <property type="project" value="InterPro"/>
</dbReference>
<dbReference type="AlphaFoldDB" id="L0KTB7"/>
<dbReference type="STRING" id="867904.Metho_0413"/>
<keyword evidence="1" id="KW-0813">Transport</keyword>
<keyword evidence="11" id="KW-1185">Reference proteome</keyword>
<dbReference type="Pfam" id="PF03116">
    <property type="entry name" value="NQR2_RnfD_RnfE"/>
    <property type="match status" value="1"/>
</dbReference>
<feature type="transmembrane region" description="Helical" evidence="9">
    <location>
        <begin position="262"/>
        <end position="279"/>
    </location>
</feature>
<evidence type="ECO:0000313" key="11">
    <source>
        <dbReference type="Proteomes" id="UP000010866"/>
    </source>
</evidence>
<evidence type="ECO:0000256" key="4">
    <source>
        <dbReference type="ARBA" id="ARBA00022643"/>
    </source>
</evidence>
<reference evidence="11" key="1">
    <citation type="submission" date="2012-02" db="EMBL/GenBank/DDBJ databases">
        <title>Complete sequence of chromosome of Methanomethylovorans hollandica DSM 15978.</title>
        <authorList>
            <person name="Lucas S."/>
            <person name="Copeland A."/>
            <person name="Lapidus A."/>
            <person name="Glavina del Rio T."/>
            <person name="Dalin E."/>
            <person name="Tice H."/>
            <person name="Bruce D."/>
            <person name="Goodwin L."/>
            <person name="Pitluck S."/>
            <person name="Peters L."/>
            <person name="Mikhailova N."/>
            <person name="Held B."/>
            <person name="Kyrpides N."/>
            <person name="Mavromatis K."/>
            <person name="Ivanova N."/>
            <person name="Brettin T."/>
            <person name="Detter J.C."/>
            <person name="Han C."/>
            <person name="Larimer F."/>
            <person name="Land M."/>
            <person name="Hauser L."/>
            <person name="Markowitz V."/>
            <person name="Cheng J.-F."/>
            <person name="Hugenholtz P."/>
            <person name="Woyke T."/>
            <person name="Wu D."/>
            <person name="Spring S."/>
            <person name="Schroeder M."/>
            <person name="Brambilla E."/>
            <person name="Klenk H.-P."/>
            <person name="Eisen J.A."/>
        </authorList>
    </citation>
    <scope>NUCLEOTIDE SEQUENCE [LARGE SCALE GENOMIC DNA]</scope>
    <source>
        <strain evidence="11">DSM 15978 / NBRC 107637 / DMS1</strain>
    </source>
</reference>
<dbReference type="OrthoDB" id="133092at2157"/>
<dbReference type="KEGG" id="mhz:Metho_0413"/>
<evidence type="ECO:0000256" key="1">
    <source>
        <dbReference type="ARBA" id="ARBA00022448"/>
    </source>
</evidence>
<keyword evidence="8 9" id="KW-0472">Membrane</keyword>
<dbReference type="GeneID" id="14407519"/>
<evidence type="ECO:0000256" key="9">
    <source>
        <dbReference type="SAM" id="Phobius"/>
    </source>
</evidence>
<accession>L0KTB7</accession>
<evidence type="ECO:0000256" key="8">
    <source>
        <dbReference type="ARBA" id="ARBA00023136"/>
    </source>
</evidence>
<proteinExistence type="predicted"/>
<evidence type="ECO:0000256" key="7">
    <source>
        <dbReference type="ARBA" id="ARBA00022989"/>
    </source>
</evidence>
<keyword evidence="7 9" id="KW-1133">Transmembrane helix</keyword>
<dbReference type="InterPro" id="IPR004338">
    <property type="entry name" value="NqrB/RnfD"/>
</dbReference>
<evidence type="ECO:0000256" key="6">
    <source>
        <dbReference type="ARBA" id="ARBA00022967"/>
    </source>
</evidence>
<keyword evidence="4" id="KW-0288">FMN</keyword>
<evidence type="ECO:0000256" key="3">
    <source>
        <dbReference type="ARBA" id="ARBA00022630"/>
    </source>
</evidence>
<dbReference type="HOGENOM" id="CLU_042020_1_0_2"/>
<organism evidence="10 11">
    <name type="scientific">Methanomethylovorans hollandica (strain DSM 15978 / NBRC 107637 / DMS1)</name>
    <dbReference type="NCBI Taxonomy" id="867904"/>
    <lineage>
        <taxon>Archaea</taxon>
        <taxon>Methanobacteriati</taxon>
        <taxon>Methanobacteriota</taxon>
        <taxon>Stenosarchaea group</taxon>
        <taxon>Methanomicrobia</taxon>
        <taxon>Methanosarcinales</taxon>
        <taxon>Methanosarcinaceae</taxon>
        <taxon>Methanomethylovorans</taxon>
    </lineage>
</organism>
<keyword evidence="10" id="KW-0830">Ubiquinone</keyword>
<feature type="transmembrane region" description="Helical" evidence="9">
    <location>
        <begin position="188"/>
        <end position="209"/>
    </location>
</feature>
<feature type="transmembrane region" description="Helical" evidence="9">
    <location>
        <begin position="34"/>
        <end position="57"/>
    </location>
</feature>
<feature type="transmembrane region" description="Helical" evidence="9">
    <location>
        <begin position="69"/>
        <end position="87"/>
    </location>
</feature>
<dbReference type="EMBL" id="CP003362">
    <property type="protein sequence ID" value="AGB48682.1"/>
    <property type="molecule type" value="Genomic_DNA"/>
</dbReference>
<dbReference type="GO" id="GO:0005886">
    <property type="term" value="C:plasma membrane"/>
    <property type="evidence" value="ECO:0007669"/>
    <property type="project" value="TreeGrafter"/>
</dbReference>
<name>L0KTB7_METHD</name>
<dbReference type="PANTHER" id="PTHR30578:SF0">
    <property type="entry name" value="ION-TRANSLOCATING OXIDOREDUCTASE COMPLEX SUBUNIT D"/>
    <property type="match status" value="1"/>
</dbReference>
<evidence type="ECO:0000256" key="2">
    <source>
        <dbReference type="ARBA" id="ARBA00022553"/>
    </source>
</evidence>
<evidence type="ECO:0000256" key="5">
    <source>
        <dbReference type="ARBA" id="ARBA00022692"/>
    </source>
</evidence>
<dbReference type="Proteomes" id="UP000010866">
    <property type="component" value="Chromosome"/>
</dbReference>
<keyword evidence="2" id="KW-0597">Phosphoprotein</keyword>
<feature type="transmembrane region" description="Helical" evidence="9">
    <location>
        <begin position="233"/>
        <end position="250"/>
    </location>
</feature>
<evidence type="ECO:0000313" key="10">
    <source>
        <dbReference type="EMBL" id="AGB48682.1"/>
    </source>
</evidence>
<sequence length="338" mass="36716" precursor="true">MTFTISAPPHKKSTVSFRSIMWSKVLALVPVSLISIYFFGIPALSIILISVLAAVATEFGIQTVFKQNVTIKNGNAVLIGLMLALLMPPEVPLWLPVVSSFFAIAIGKLAFGGIGSYVFNPVLAAWIFCKTAWSGFMTPASTPHIGQLSDLLLEQGAGFLVEVSPIALIGGVYLIYKRYVEWRIPLAFFLTMVIFPQALKVLSSIIQLANEGVLNPLMYLSQLFGFLDLSGELRYSMIGIVFFGILFIATDTPSSPVSKKGRLIYGIVCGLLVSIYGYFANYVEATFYGLFLANCVASFIEVNTAPASFGTEGLLGKLYGRIINKLPSGLKMEVLSDE</sequence>
<keyword evidence="5 9" id="KW-0812">Transmembrane</keyword>
<dbReference type="InterPro" id="IPR049685">
    <property type="entry name" value="Ion_transpt_RnfD_Methano"/>
</dbReference>
<dbReference type="NCBIfam" id="NF041838">
    <property type="entry name" value="rnfD_Methano"/>
    <property type="match status" value="1"/>
</dbReference>
<keyword evidence="3" id="KW-0285">Flavoprotein</keyword>